<feature type="transmembrane region" description="Helical" evidence="7">
    <location>
        <begin position="178"/>
        <end position="197"/>
    </location>
</feature>
<feature type="transmembrane region" description="Helical" evidence="7">
    <location>
        <begin position="21"/>
        <end position="44"/>
    </location>
</feature>
<feature type="transmembrane region" description="Helical" evidence="7">
    <location>
        <begin position="324"/>
        <end position="345"/>
    </location>
</feature>
<protein>
    <submittedName>
        <fullName evidence="8">Major Facilitator Superfamily</fullName>
    </submittedName>
</protein>
<accession>A0A0M6X0I3</accession>
<evidence type="ECO:0000256" key="5">
    <source>
        <dbReference type="ARBA" id="ARBA00022989"/>
    </source>
</evidence>
<keyword evidence="4 7" id="KW-0812">Transmembrane</keyword>
<evidence type="ECO:0000313" key="8">
    <source>
        <dbReference type="EMBL" id="CRL43288.1"/>
    </source>
</evidence>
<name>A0A0M6X0I3_9FIRM</name>
<dbReference type="OrthoDB" id="9775268at2"/>
<feature type="transmembrane region" description="Helical" evidence="7">
    <location>
        <begin position="295"/>
        <end position="318"/>
    </location>
</feature>
<feature type="transmembrane region" description="Helical" evidence="7">
    <location>
        <begin position="229"/>
        <end position="246"/>
    </location>
</feature>
<keyword evidence="3" id="KW-1003">Cell membrane</keyword>
<evidence type="ECO:0000256" key="4">
    <source>
        <dbReference type="ARBA" id="ARBA00022692"/>
    </source>
</evidence>
<keyword evidence="6 7" id="KW-0472">Membrane</keyword>
<dbReference type="Pfam" id="PF05977">
    <property type="entry name" value="MFS_3"/>
    <property type="match status" value="1"/>
</dbReference>
<feature type="transmembrane region" description="Helical" evidence="7">
    <location>
        <begin position="50"/>
        <end position="75"/>
    </location>
</feature>
<evidence type="ECO:0000256" key="6">
    <source>
        <dbReference type="ARBA" id="ARBA00023136"/>
    </source>
</evidence>
<dbReference type="PANTHER" id="PTHR23513:SF6">
    <property type="entry name" value="MAJOR FACILITATOR SUPERFAMILY ASSOCIATED DOMAIN-CONTAINING PROTEIN"/>
    <property type="match status" value="1"/>
</dbReference>
<proteinExistence type="predicted"/>
<dbReference type="Gene3D" id="1.20.1250.20">
    <property type="entry name" value="MFS general substrate transporter like domains"/>
    <property type="match status" value="1"/>
</dbReference>
<comment type="subcellular location">
    <subcellularLocation>
        <location evidence="1">Cell membrane</location>
        <topology evidence="1">Multi-pass membrane protein</topology>
    </subcellularLocation>
</comment>
<gene>
    <name evidence="8" type="ORF">RIL183_09021</name>
</gene>
<evidence type="ECO:0000256" key="7">
    <source>
        <dbReference type="SAM" id="Phobius"/>
    </source>
</evidence>
<feature type="transmembrane region" description="Helical" evidence="7">
    <location>
        <begin position="357"/>
        <end position="380"/>
    </location>
</feature>
<keyword evidence="5 7" id="KW-1133">Transmembrane helix</keyword>
<feature type="transmembrane region" description="Helical" evidence="7">
    <location>
        <begin position="266"/>
        <end position="286"/>
    </location>
</feature>
<dbReference type="GO" id="GO:0005886">
    <property type="term" value="C:plasma membrane"/>
    <property type="evidence" value="ECO:0007669"/>
    <property type="project" value="UniProtKB-SubCell"/>
</dbReference>
<evidence type="ECO:0000256" key="3">
    <source>
        <dbReference type="ARBA" id="ARBA00022475"/>
    </source>
</evidence>
<dbReference type="EMBL" id="CVRS01000129">
    <property type="protein sequence ID" value="CRL43288.1"/>
    <property type="molecule type" value="Genomic_DNA"/>
</dbReference>
<dbReference type="InterPro" id="IPR010290">
    <property type="entry name" value="TM_effector"/>
</dbReference>
<reference evidence="9" key="1">
    <citation type="submission" date="2015-05" db="EMBL/GenBank/DDBJ databases">
        <authorList>
            <consortium name="Pathogen Informatics"/>
        </authorList>
    </citation>
    <scope>NUCLEOTIDE SEQUENCE [LARGE SCALE GENOMIC DNA]</scope>
    <source>
        <strain evidence="9">L1-83</strain>
    </source>
</reference>
<dbReference type="PANTHER" id="PTHR23513">
    <property type="entry name" value="INTEGRAL MEMBRANE EFFLUX PROTEIN-RELATED"/>
    <property type="match status" value="1"/>
</dbReference>
<dbReference type="SUPFAM" id="SSF103473">
    <property type="entry name" value="MFS general substrate transporter"/>
    <property type="match status" value="1"/>
</dbReference>
<evidence type="ECO:0000256" key="1">
    <source>
        <dbReference type="ARBA" id="ARBA00004651"/>
    </source>
</evidence>
<sequence length="417" mass="45229">MEQNKKIGYKDIFKQKEYMKMMVAALINRFGDSIDAIASTWIVYELTGSAVWSAVIFGVNKVPSVFVTPLAGAWVEGRNKKVIMIITDLIRAFCVAFVASGYLLGFLQPWMLLVTTCIISTVEAFRGPAGSALTPRVLQAEYYEYGMSLMSTFSSVTELAGTMAAGGIIAVIGAAGAIYLDMATFLLSALIICFVNTREERSRSQIFDGKAYITNLKEGFSYVRKSHEVCYLMVVVLFMNGILVPLNSLEAPMVDEILHGGAEMLSLLSAALTVGMLFGSVTYPVVKKHMSGKKIMVIACVVVAVFYIGIPLCEPFFVNWLFRYGVVIANSLALGYVVAATGAFLSVASVKYVNQEYLARTSGIMSAASIAAMPVLSFIISGLVSFVTTAQCFIFAGVCALLECIWILKNKGIEGNM</sequence>
<dbReference type="CDD" id="cd06173">
    <property type="entry name" value="MFS_MefA_like"/>
    <property type="match status" value="1"/>
</dbReference>
<dbReference type="InterPro" id="IPR036259">
    <property type="entry name" value="MFS_trans_sf"/>
</dbReference>
<evidence type="ECO:0000313" key="9">
    <source>
        <dbReference type="Proteomes" id="UP000049828"/>
    </source>
</evidence>
<keyword evidence="9" id="KW-1185">Reference proteome</keyword>
<feature type="transmembrane region" description="Helical" evidence="7">
    <location>
        <begin position="386"/>
        <end position="408"/>
    </location>
</feature>
<keyword evidence="2" id="KW-0813">Transport</keyword>
<dbReference type="Proteomes" id="UP000049828">
    <property type="component" value="Unassembled WGS sequence"/>
</dbReference>
<evidence type="ECO:0000256" key="2">
    <source>
        <dbReference type="ARBA" id="ARBA00022448"/>
    </source>
</evidence>
<dbReference type="RefSeq" id="WP_055040549.1">
    <property type="nucleotide sequence ID" value="NZ_CVRS01000129.1"/>
</dbReference>
<feature type="transmembrane region" description="Helical" evidence="7">
    <location>
        <begin position="82"/>
        <end position="104"/>
    </location>
</feature>
<organism evidence="8 9">
    <name type="scientific">Roseburia inulinivorans</name>
    <dbReference type="NCBI Taxonomy" id="360807"/>
    <lineage>
        <taxon>Bacteria</taxon>
        <taxon>Bacillati</taxon>
        <taxon>Bacillota</taxon>
        <taxon>Clostridia</taxon>
        <taxon>Lachnospirales</taxon>
        <taxon>Lachnospiraceae</taxon>
        <taxon>Roseburia</taxon>
    </lineage>
</organism>
<dbReference type="AlphaFoldDB" id="A0A0M6X0I3"/>